<reference evidence="1" key="1">
    <citation type="journal article" date="2020" name="Fungal Divers.">
        <title>Resolving the Mortierellaceae phylogeny through synthesis of multi-gene phylogenetics and phylogenomics.</title>
        <authorList>
            <person name="Vandepol N."/>
            <person name="Liber J."/>
            <person name="Desiro A."/>
            <person name="Na H."/>
            <person name="Kennedy M."/>
            <person name="Barry K."/>
            <person name="Grigoriev I.V."/>
            <person name="Miller A.N."/>
            <person name="O'Donnell K."/>
            <person name="Stajich J.E."/>
            <person name="Bonito G."/>
        </authorList>
    </citation>
    <scope>NUCLEOTIDE SEQUENCE</scope>
    <source>
        <strain evidence="1">KOD1015</strain>
    </source>
</reference>
<accession>A0A9P6KBU1</accession>
<sequence>PFRPGWNVKSNELCRDTFSEAGGKPRMRMDPEDQEDSAVIPLCSTLGRTILLTNERLQDSQQEPSDIILLTPWTGQTGKSEVESPFPLIVLVRCDEIFGLSVSARWNSDIFQIWNMDSSKRENGRVMQKVTEILKDVQIQSPFYKAHKDHDDFKK</sequence>
<name>A0A9P6KBU1_9FUNG</name>
<dbReference type="AlphaFoldDB" id="A0A9P6KBU1"/>
<dbReference type="Proteomes" id="UP000780801">
    <property type="component" value="Unassembled WGS sequence"/>
</dbReference>
<dbReference type="InterPro" id="IPR023398">
    <property type="entry name" value="TIF_eIF4e-like"/>
</dbReference>
<evidence type="ECO:0000313" key="1">
    <source>
        <dbReference type="EMBL" id="KAF9579143.1"/>
    </source>
</evidence>
<comment type="caution">
    <text evidence="1">The sequence shown here is derived from an EMBL/GenBank/DDBJ whole genome shotgun (WGS) entry which is preliminary data.</text>
</comment>
<dbReference type="EMBL" id="JAABOA010003005">
    <property type="protein sequence ID" value="KAF9579143.1"/>
    <property type="molecule type" value="Genomic_DNA"/>
</dbReference>
<organism evidence="1 2">
    <name type="scientific">Lunasporangiospora selenospora</name>
    <dbReference type="NCBI Taxonomy" id="979761"/>
    <lineage>
        <taxon>Eukaryota</taxon>
        <taxon>Fungi</taxon>
        <taxon>Fungi incertae sedis</taxon>
        <taxon>Mucoromycota</taxon>
        <taxon>Mortierellomycotina</taxon>
        <taxon>Mortierellomycetes</taxon>
        <taxon>Mortierellales</taxon>
        <taxon>Mortierellaceae</taxon>
        <taxon>Lunasporangiospora</taxon>
    </lineage>
</organism>
<evidence type="ECO:0000313" key="2">
    <source>
        <dbReference type="Proteomes" id="UP000780801"/>
    </source>
</evidence>
<gene>
    <name evidence="1" type="ORF">BGW38_004726</name>
</gene>
<proteinExistence type="predicted"/>
<dbReference type="OrthoDB" id="17977at2759"/>
<dbReference type="Gene3D" id="3.30.760.10">
    <property type="entry name" value="RNA Cap, Translation Initiation Factor Eif4e"/>
    <property type="match status" value="1"/>
</dbReference>
<protein>
    <submittedName>
        <fullName evidence="1">Uncharacterized protein</fullName>
    </submittedName>
</protein>
<keyword evidence="2" id="KW-1185">Reference proteome</keyword>
<dbReference type="SUPFAM" id="SSF55418">
    <property type="entry name" value="eIF4e-like"/>
    <property type="match status" value="1"/>
</dbReference>
<feature type="non-terminal residue" evidence="1">
    <location>
        <position position="1"/>
    </location>
</feature>